<evidence type="ECO:0000313" key="5">
    <source>
        <dbReference type="EMBL" id="WCO00407.1"/>
    </source>
</evidence>
<dbReference type="RefSeq" id="WP_249996691.1">
    <property type="nucleotide sequence ID" value="NZ_CP116221.1"/>
</dbReference>
<feature type="domain" description="GEVED" evidence="4">
    <location>
        <begin position="265"/>
        <end position="357"/>
    </location>
</feature>
<evidence type="ECO:0000313" key="6">
    <source>
        <dbReference type="Proteomes" id="UP001202717"/>
    </source>
</evidence>
<feature type="signal peptide" evidence="2">
    <location>
        <begin position="1"/>
        <end position="17"/>
    </location>
</feature>
<dbReference type="EMBL" id="CP116221">
    <property type="protein sequence ID" value="WCO00407.1"/>
    <property type="molecule type" value="Genomic_DNA"/>
</dbReference>
<dbReference type="Pfam" id="PF18962">
    <property type="entry name" value="Por_Secre_tail"/>
    <property type="match status" value="1"/>
</dbReference>
<dbReference type="InterPro" id="IPR045474">
    <property type="entry name" value="GEVED"/>
</dbReference>
<accession>A0ABY7RUF7</accession>
<proteinExistence type="predicted"/>
<sequence>MKKITLVLTLLTLTVQAQSFPSPYCVVDEADTSVEEITTVAFGGTTINNTDLLSLSVDETATIITVNQDETYTLEVQGNTYDSGGNAFDNDIVAFIDWNQNDILDDVGEIYQIGTITGSTGNDGTTVSMDIIIPTDAVLGTTRIRITKIYQDPDSPAEIDPCGILFYPFGFGPYGGYGQALDFTLEVEEALAFPLPYCVVDEVDVLVEEITTVTFGGTTINNSDLTSVSIDETATIITVNQDETYTLEVQGNTYDSGGNAFDNDIVAFIDWNQNDILDDTGEIYSIGTITGSTGSDGVSVTMDITIPTNAVLGTTRIRITKTYQDPDSPAEIDPCGILFYPFGFGPFGGYGQALDFTLEVEAPLSVAQFELDALAVYPIPAKDVLNVNYNSVLSAVKIYNLVGQEVFVEETASATLQLDLSSLAIGTYIVKLFSEEAVHTLKIIKQ</sequence>
<evidence type="ECO:0000259" key="3">
    <source>
        <dbReference type="Pfam" id="PF18962"/>
    </source>
</evidence>
<protein>
    <submittedName>
        <fullName evidence="5">GEVED domain-containing protein</fullName>
    </submittedName>
</protein>
<dbReference type="Pfam" id="PF20009">
    <property type="entry name" value="GEVED"/>
    <property type="match status" value="2"/>
</dbReference>
<evidence type="ECO:0000259" key="4">
    <source>
        <dbReference type="Pfam" id="PF20009"/>
    </source>
</evidence>
<name>A0ABY7RUF7_9FLAO</name>
<dbReference type="Proteomes" id="UP001202717">
    <property type="component" value="Chromosome"/>
</dbReference>
<keyword evidence="1 2" id="KW-0732">Signal</keyword>
<feature type="chain" id="PRO_5047312993" evidence="2">
    <location>
        <begin position="18"/>
        <end position="446"/>
    </location>
</feature>
<organism evidence="5 6">
    <name type="scientific">Psychroserpens ponticola</name>
    <dbReference type="NCBI Taxonomy" id="2932268"/>
    <lineage>
        <taxon>Bacteria</taxon>
        <taxon>Pseudomonadati</taxon>
        <taxon>Bacteroidota</taxon>
        <taxon>Flavobacteriia</taxon>
        <taxon>Flavobacteriales</taxon>
        <taxon>Flavobacteriaceae</taxon>
        <taxon>Psychroserpens</taxon>
    </lineage>
</organism>
<evidence type="ECO:0000256" key="2">
    <source>
        <dbReference type="SAM" id="SignalP"/>
    </source>
</evidence>
<feature type="domain" description="Secretion system C-terminal sorting" evidence="3">
    <location>
        <begin position="376"/>
        <end position="444"/>
    </location>
</feature>
<dbReference type="InterPro" id="IPR026444">
    <property type="entry name" value="Secre_tail"/>
</dbReference>
<feature type="domain" description="GEVED" evidence="4">
    <location>
        <begin position="92"/>
        <end position="184"/>
    </location>
</feature>
<dbReference type="NCBIfam" id="TIGR04183">
    <property type="entry name" value="Por_Secre_tail"/>
    <property type="match status" value="1"/>
</dbReference>
<gene>
    <name evidence="5" type="ORF">MUN68_010030</name>
</gene>
<evidence type="ECO:0000256" key="1">
    <source>
        <dbReference type="ARBA" id="ARBA00022729"/>
    </source>
</evidence>
<keyword evidence="6" id="KW-1185">Reference proteome</keyword>
<reference evidence="5 6" key="1">
    <citation type="submission" date="2023-01" db="EMBL/GenBank/DDBJ databases">
        <title>Psychroserpens ponticola sp. nov., isolated from seawater.</title>
        <authorList>
            <person name="Kristyanto S."/>
            <person name="Jung J."/>
            <person name="Kim J.M."/>
            <person name="Jeon C.O."/>
        </authorList>
    </citation>
    <scope>NUCLEOTIDE SEQUENCE [LARGE SCALE GENOMIC DNA]</scope>
    <source>
        <strain evidence="5 6">MSW6</strain>
    </source>
</reference>